<evidence type="ECO:0000256" key="1">
    <source>
        <dbReference type="ARBA" id="ARBA00004651"/>
    </source>
</evidence>
<dbReference type="Proteomes" id="UP000595618">
    <property type="component" value="Chromosome"/>
</dbReference>
<feature type="transmembrane region" description="Helical" evidence="6">
    <location>
        <begin position="242"/>
        <end position="262"/>
    </location>
</feature>
<dbReference type="AlphaFoldDB" id="A0A7T5RJC8"/>
<dbReference type="Pfam" id="PF13489">
    <property type="entry name" value="Methyltransf_23"/>
    <property type="match status" value="1"/>
</dbReference>
<gene>
    <name evidence="7" type="ORF">HYW89_04520</name>
</gene>
<keyword evidence="4 6" id="KW-1133">Transmembrane helix</keyword>
<feature type="transmembrane region" description="Helical" evidence="6">
    <location>
        <begin position="298"/>
        <end position="317"/>
    </location>
</feature>
<feature type="transmembrane region" description="Helical" evidence="6">
    <location>
        <begin position="35"/>
        <end position="56"/>
    </location>
</feature>
<proteinExistence type="predicted"/>
<dbReference type="CDD" id="cd02440">
    <property type="entry name" value="AdoMet_MTases"/>
    <property type="match status" value="1"/>
</dbReference>
<feature type="transmembrane region" description="Helical" evidence="6">
    <location>
        <begin position="215"/>
        <end position="235"/>
    </location>
</feature>
<comment type="subcellular location">
    <subcellularLocation>
        <location evidence="1">Cell membrane</location>
        <topology evidence="1">Multi-pass membrane protein</topology>
    </subcellularLocation>
</comment>
<keyword evidence="5 6" id="KW-0472">Membrane</keyword>
<dbReference type="InterPro" id="IPR029063">
    <property type="entry name" value="SAM-dependent_MTases_sf"/>
</dbReference>
<feature type="transmembrane region" description="Helical" evidence="6">
    <location>
        <begin position="268"/>
        <end position="286"/>
    </location>
</feature>
<evidence type="ECO:0000256" key="3">
    <source>
        <dbReference type="ARBA" id="ARBA00022692"/>
    </source>
</evidence>
<protein>
    <submittedName>
        <fullName evidence="7">Flippase-like domain-containing protein</fullName>
    </submittedName>
</protein>
<dbReference type="PANTHER" id="PTHR39087">
    <property type="entry name" value="UPF0104 MEMBRANE PROTEIN MJ1595"/>
    <property type="match status" value="1"/>
</dbReference>
<dbReference type="Gene3D" id="3.40.50.150">
    <property type="entry name" value="Vaccinia Virus protein VP39"/>
    <property type="match status" value="1"/>
</dbReference>
<reference evidence="7 8" key="1">
    <citation type="submission" date="2020-07" db="EMBL/GenBank/DDBJ databases">
        <title>Huge and variable diversity of episymbiotic CPR bacteria and DPANN archaea in groundwater ecosystems.</title>
        <authorList>
            <person name="He C.Y."/>
            <person name="Keren R."/>
            <person name="Whittaker M."/>
            <person name="Farag I.F."/>
            <person name="Doudna J."/>
            <person name="Cate J.H.D."/>
            <person name="Banfield J.F."/>
        </authorList>
    </citation>
    <scope>NUCLEOTIDE SEQUENCE [LARGE SCALE GENOMIC DNA]</scope>
    <source>
        <strain evidence="7">NC_groundwater_541_Ag_S-0.1um_46_50</strain>
    </source>
</reference>
<dbReference type="SUPFAM" id="SSF53335">
    <property type="entry name" value="S-adenosyl-L-methionine-dependent methyltransferases"/>
    <property type="match status" value="1"/>
</dbReference>
<dbReference type="PANTHER" id="PTHR39087:SF2">
    <property type="entry name" value="UPF0104 MEMBRANE PROTEIN MJ1595"/>
    <property type="match status" value="1"/>
</dbReference>
<evidence type="ECO:0000256" key="2">
    <source>
        <dbReference type="ARBA" id="ARBA00022475"/>
    </source>
</evidence>
<dbReference type="GO" id="GO:0005886">
    <property type="term" value="C:plasma membrane"/>
    <property type="evidence" value="ECO:0007669"/>
    <property type="project" value="UniProtKB-SubCell"/>
</dbReference>
<evidence type="ECO:0000313" key="8">
    <source>
        <dbReference type="Proteomes" id="UP000595618"/>
    </source>
</evidence>
<name>A0A7T5RJC8_9BACT</name>
<evidence type="ECO:0000256" key="4">
    <source>
        <dbReference type="ARBA" id="ARBA00022989"/>
    </source>
</evidence>
<keyword evidence="2" id="KW-1003">Cell membrane</keyword>
<accession>A0A7T5RJC8</accession>
<organism evidence="7 8">
    <name type="scientific">Candidatus Sungiibacteriota bacterium</name>
    <dbReference type="NCBI Taxonomy" id="2750080"/>
    <lineage>
        <taxon>Bacteria</taxon>
        <taxon>Candidatus Sungiibacteriota</taxon>
    </lineage>
</organism>
<evidence type="ECO:0000256" key="6">
    <source>
        <dbReference type="SAM" id="Phobius"/>
    </source>
</evidence>
<keyword evidence="3 6" id="KW-0812">Transmembrane</keyword>
<feature type="transmembrane region" description="Helical" evidence="6">
    <location>
        <begin position="121"/>
        <end position="141"/>
    </location>
</feature>
<evidence type="ECO:0000256" key="5">
    <source>
        <dbReference type="ARBA" id="ARBA00023136"/>
    </source>
</evidence>
<dbReference type="NCBIfam" id="TIGR00374">
    <property type="entry name" value="flippase-like domain"/>
    <property type="match status" value="1"/>
</dbReference>
<sequence>MRNNYIRFFISAAVAAGVFYFLWKVVLREDLSLLSFNFAVRWGMAALVLNFVPLLVKSIRFHYFLRGQVPKGTILGTAAIHSFWNYLLPFRVGELSYVYLIKKTGRVSTAETITSLVAGRIFDVFVVMLLLSIASFLLFTPNVVGSLAIQFLWGGVLVGLVGALILGKQADKLTAFLGRRSLRFQEKGLKVFAKIFTNFRGIVTALGRLNTTSSLAVFFILSIFVWVSDFIFVWTALRAAGLVLSPASAIFIAAFPVIAGLLPLQTPVGIGTFEGTMLAGFALLGITGPQAVSASIILHAELVFFSFIYALLGYWFYVRPILAKKISDSPESHTEFYQALQSPAGDFRNRNLAELLVSYAKGSSLLDVGCGYGLLLLLAKQRGYQAVGIEPDPKIRLVGEEAFGRLEIYPSAIRDFNPPKLFDTVTMIDVLECLEQDKEALARVVSWVSPGGRLVLAVPAHPLLFGTRDKMLKYFRRYSKKDLVPVLQNLGFNKIYTRHWNVLGVLPYAVLYKLLSFRSHFEGWRGGGANGVVRTRLSSLLNFWFRHVENRLNAGLGLTLIVVAEKE</sequence>
<dbReference type="EMBL" id="CP066690">
    <property type="protein sequence ID" value="QQG45230.1"/>
    <property type="molecule type" value="Genomic_DNA"/>
</dbReference>
<dbReference type="Pfam" id="PF03706">
    <property type="entry name" value="LPG_synthase_TM"/>
    <property type="match status" value="1"/>
</dbReference>
<evidence type="ECO:0000313" key="7">
    <source>
        <dbReference type="EMBL" id="QQG45230.1"/>
    </source>
</evidence>
<feature type="transmembrane region" description="Helical" evidence="6">
    <location>
        <begin position="147"/>
        <end position="167"/>
    </location>
</feature>
<dbReference type="InterPro" id="IPR022791">
    <property type="entry name" value="L-PG_synthase/AglD"/>
</dbReference>
<feature type="transmembrane region" description="Helical" evidence="6">
    <location>
        <begin position="5"/>
        <end position="23"/>
    </location>
</feature>